<dbReference type="Gene3D" id="1.10.443.10">
    <property type="entry name" value="Intergrase catalytic core"/>
    <property type="match status" value="1"/>
</dbReference>
<dbReference type="AlphaFoldDB" id="H0I3Z6"/>
<keyword evidence="4" id="KW-0233">DNA recombination</keyword>
<evidence type="ECO:0000256" key="1">
    <source>
        <dbReference type="ARBA" id="ARBA00008857"/>
    </source>
</evidence>
<evidence type="ECO:0000256" key="4">
    <source>
        <dbReference type="ARBA" id="ARBA00023172"/>
    </source>
</evidence>
<evidence type="ECO:0000313" key="6">
    <source>
        <dbReference type="EMBL" id="EHK52292.1"/>
    </source>
</evidence>
<gene>
    <name evidence="6" type="ORF">MAXJ12_36081</name>
</gene>
<dbReference type="OrthoDB" id="5464621at2"/>
<dbReference type="InterPro" id="IPR002104">
    <property type="entry name" value="Integrase_catalytic"/>
</dbReference>
<keyword evidence="7" id="KW-1185">Reference proteome</keyword>
<dbReference type="GO" id="GO:0006310">
    <property type="term" value="P:DNA recombination"/>
    <property type="evidence" value="ECO:0007669"/>
    <property type="project" value="UniProtKB-KW"/>
</dbReference>
<dbReference type="PROSITE" id="PS51898">
    <property type="entry name" value="TYR_RECOMBINASE"/>
    <property type="match status" value="1"/>
</dbReference>
<dbReference type="GO" id="GO:0003677">
    <property type="term" value="F:DNA binding"/>
    <property type="evidence" value="ECO:0007669"/>
    <property type="project" value="UniProtKB-KW"/>
</dbReference>
<organism evidence="6 7">
    <name type="scientific">Mesorhizobium alhagi CCNWXJ12-2</name>
    <dbReference type="NCBI Taxonomy" id="1107882"/>
    <lineage>
        <taxon>Bacteria</taxon>
        <taxon>Pseudomonadati</taxon>
        <taxon>Pseudomonadota</taxon>
        <taxon>Alphaproteobacteria</taxon>
        <taxon>Hyphomicrobiales</taxon>
        <taxon>Phyllobacteriaceae</taxon>
        <taxon>Allomesorhizobium</taxon>
    </lineage>
</organism>
<keyword evidence="2" id="KW-0229">DNA integration</keyword>
<dbReference type="EMBL" id="AHAM01000340">
    <property type="protein sequence ID" value="EHK52292.1"/>
    <property type="molecule type" value="Genomic_DNA"/>
</dbReference>
<dbReference type="PATRIC" id="fig|1107882.3.peg.6947"/>
<accession>H0I3Z6</accession>
<evidence type="ECO:0000313" key="7">
    <source>
        <dbReference type="Proteomes" id="UP000003250"/>
    </source>
</evidence>
<dbReference type="SUPFAM" id="SSF56349">
    <property type="entry name" value="DNA breaking-rejoining enzymes"/>
    <property type="match status" value="1"/>
</dbReference>
<dbReference type="InterPro" id="IPR013762">
    <property type="entry name" value="Integrase-like_cat_sf"/>
</dbReference>
<name>H0I3Z6_9HYPH</name>
<sequence length="308" mass="34066">MSALRQALADYLAMRRALGYTLARSEKLLAQFLTYLEAQSEDHLTTKMALAWATLPAGADRDWMSSRLSVVRAFATHLRGLDPATEVPPRDLLPGRSHRATPYLYSEEDVIALMTATAALRTPHREATYRTLIGLLAVTGMRIGEAISLDRGDFNAGGGVLTIRLGKSGKSRELPLHPSTVAALGNYLRRRDRPRQRPDMPALFISPTGTRLLYTNVQNTFQKLVRRVGITPRSAACRPRLHDLRHAFAVRTLLNAYRDGSDPGRQLALLSTYLGHVDPAKTYWYLSAAPELLQLAGDRLERQIGGGA</sequence>
<dbReference type="PANTHER" id="PTHR30349">
    <property type="entry name" value="PHAGE INTEGRASE-RELATED"/>
    <property type="match status" value="1"/>
</dbReference>
<reference evidence="6 7" key="1">
    <citation type="journal article" date="2012" name="J. Bacteriol.">
        <title>Draft Genome Sequence of Mesorhizobium alhagi CCNWXJ12-2T, a Novel Salt-Resistant Species Isolated from the Desert of Northwestern China.</title>
        <authorList>
            <person name="Zhou M."/>
            <person name="Chen W."/>
            <person name="Chen H."/>
            <person name="Wei G."/>
        </authorList>
    </citation>
    <scope>NUCLEOTIDE SEQUENCE [LARGE SCALE GENOMIC DNA]</scope>
    <source>
        <strain evidence="6 7">CCNWXJ12-2</strain>
    </source>
</reference>
<evidence type="ECO:0000259" key="5">
    <source>
        <dbReference type="PROSITE" id="PS51898"/>
    </source>
</evidence>
<dbReference type="RefSeq" id="WP_008840754.1">
    <property type="nucleotide sequence ID" value="NZ_AHAM01000340.1"/>
</dbReference>
<evidence type="ECO:0000256" key="2">
    <source>
        <dbReference type="ARBA" id="ARBA00022908"/>
    </source>
</evidence>
<comment type="similarity">
    <text evidence="1">Belongs to the 'phage' integrase family.</text>
</comment>
<dbReference type="InterPro" id="IPR050090">
    <property type="entry name" value="Tyrosine_recombinase_XerCD"/>
</dbReference>
<keyword evidence="3" id="KW-0238">DNA-binding</keyword>
<dbReference type="Proteomes" id="UP000003250">
    <property type="component" value="Unassembled WGS sequence"/>
</dbReference>
<dbReference type="Pfam" id="PF00589">
    <property type="entry name" value="Phage_integrase"/>
    <property type="match status" value="1"/>
</dbReference>
<feature type="domain" description="Tyr recombinase" evidence="5">
    <location>
        <begin position="99"/>
        <end position="298"/>
    </location>
</feature>
<dbReference type="InterPro" id="IPR011010">
    <property type="entry name" value="DNA_brk_join_enz"/>
</dbReference>
<protein>
    <submittedName>
        <fullName evidence="6">Integrase family protein</fullName>
    </submittedName>
</protein>
<dbReference type="PANTHER" id="PTHR30349:SF41">
    <property type="entry name" value="INTEGRASE_RECOMBINASE PROTEIN MJ0367-RELATED"/>
    <property type="match status" value="1"/>
</dbReference>
<evidence type="ECO:0000256" key="3">
    <source>
        <dbReference type="ARBA" id="ARBA00023125"/>
    </source>
</evidence>
<dbReference type="GO" id="GO:0015074">
    <property type="term" value="P:DNA integration"/>
    <property type="evidence" value="ECO:0007669"/>
    <property type="project" value="UniProtKB-KW"/>
</dbReference>
<proteinExistence type="inferred from homology"/>